<dbReference type="Pfam" id="PF03313">
    <property type="entry name" value="SDH_alpha"/>
    <property type="match status" value="1"/>
</dbReference>
<feature type="domain" description="Serine dehydratase-like alpha subunit" evidence="2">
    <location>
        <begin position="92"/>
        <end position="422"/>
    </location>
</feature>
<keyword evidence="3" id="KW-0456">Lyase</keyword>
<dbReference type="RefSeq" id="WP_308448427.1">
    <property type="nucleotide sequence ID" value="NZ_JAJEQC010000001.1"/>
</dbReference>
<protein>
    <recommendedName>
        <fullName evidence="1">UPF0597 protein LKD31_02150</fullName>
    </recommendedName>
</protein>
<dbReference type="AlphaFoldDB" id="A0AAE3AKC2"/>
<organism evidence="3 4">
    <name type="scientific">Hominenteromicrobium mulieris</name>
    <dbReference type="NCBI Taxonomy" id="2885357"/>
    <lineage>
        <taxon>Bacteria</taxon>
        <taxon>Bacillati</taxon>
        <taxon>Bacillota</taxon>
        <taxon>Clostridia</taxon>
        <taxon>Eubacteriales</taxon>
        <taxon>Oscillospiraceae</taxon>
        <taxon>Hominenteromicrobium</taxon>
    </lineage>
</organism>
<keyword evidence="4" id="KW-1185">Reference proteome</keyword>
<evidence type="ECO:0000256" key="1">
    <source>
        <dbReference type="HAMAP-Rule" id="MF_01845"/>
    </source>
</evidence>
<name>A0AAE3AKC2_9FIRM</name>
<dbReference type="PANTHER" id="PTHR30501:SF2">
    <property type="entry name" value="UPF0597 PROTEIN YHAM"/>
    <property type="match status" value="1"/>
</dbReference>
<dbReference type="HAMAP" id="MF_01845">
    <property type="entry name" value="UPF0597"/>
    <property type="match status" value="1"/>
</dbReference>
<comment type="similarity">
    <text evidence="1">Belongs to the UPF0597 family.</text>
</comment>
<proteinExistence type="inferred from homology"/>
<evidence type="ECO:0000313" key="3">
    <source>
        <dbReference type="EMBL" id="MCC2135819.1"/>
    </source>
</evidence>
<dbReference type="GO" id="GO:0080146">
    <property type="term" value="F:L-cysteine desulfhydrase activity"/>
    <property type="evidence" value="ECO:0007669"/>
    <property type="project" value="TreeGrafter"/>
</dbReference>
<dbReference type="PANTHER" id="PTHR30501">
    <property type="entry name" value="UPF0597 PROTEIN YHAM"/>
    <property type="match status" value="1"/>
</dbReference>
<gene>
    <name evidence="3" type="ORF">LKD31_02150</name>
</gene>
<dbReference type="InterPro" id="IPR021144">
    <property type="entry name" value="UPF0597"/>
</dbReference>
<dbReference type="InterPro" id="IPR005130">
    <property type="entry name" value="Ser_deHydtase-like_asu"/>
</dbReference>
<dbReference type="GO" id="GO:0019450">
    <property type="term" value="P:L-cysteine catabolic process to pyruvate"/>
    <property type="evidence" value="ECO:0007669"/>
    <property type="project" value="TreeGrafter"/>
</dbReference>
<dbReference type="PIRSF" id="PIRSF006054">
    <property type="entry name" value="UCP006054"/>
    <property type="match status" value="1"/>
</dbReference>
<reference evidence="3" key="1">
    <citation type="submission" date="2021-10" db="EMBL/GenBank/DDBJ databases">
        <title>Anaerobic single-cell dispensing facilitates the cultivation of human gut bacteria.</title>
        <authorList>
            <person name="Afrizal A."/>
        </authorList>
    </citation>
    <scope>NUCLEOTIDE SEQUENCE</scope>
    <source>
        <strain evidence="3">CLA-AA-H250</strain>
    </source>
</reference>
<comment type="caution">
    <text evidence="3">The sequence shown here is derived from an EMBL/GenBank/DDBJ whole genome shotgun (WGS) entry which is preliminary data.</text>
</comment>
<accession>A0AAE3AKC2</accession>
<dbReference type="Proteomes" id="UP001199424">
    <property type="component" value="Unassembled WGS sequence"/>
</dbReference>
<dbReference type="EMBL" id="JAJEQC010000001">
    <property type="protein sequence ID" value="MCC2135819.1"/>
    <property type="molecule type" value="Genomic_DNA"/>
</dbReference>
<evidence type="ECO:0000259" key="2">
    <source>
        <dbReference type="Pfam" id="PF03313"/>
    </source>
</evidence>
<evidence type="ECO:0000313" key="4">
    <source>
        <dbReference type="Proteomes" id="UP001199424"/>
    </source>
</evidence>
<sequence length="427" mass="45241">MQKTDTLYTAYVEVLKEELLPAMGCTEPIAIAYAAAAARRILNELPCEVCVTASGNIIKNVKSVFVPNTGGLRGIPAAAAAGIIAGHDELLLEVISKATEAEQAEIKAYMEHTPITVKLSDSPYIFDIDITVKSEHHTANVRIVGHHTNIVHTEKDGEILLDTCADTPAESTDSGICDRSAFSVKTILEFVECAELCDIETPVKRQIDYNTRIAKEGLSGSWGANIGKVLLETYGDDVKIRARAMAAAGSDARMNGCSLPVVIVSGSGNQGMTASLPVVEYAKELNVGYEKMIRAVALSDLVTIHLKSGIGRLSAYCGAVSAGCGCGAGIAYLYGGGLKEIEHTIVNSIAIDSGMVCDGAKASCAAKIASAVDAGILGYHMYKNGQQFRAGDGLVTKGVEETIRNIGILAREGMRETDREILHIMCD</sequence>